<evidence type="ECO:0000313" key="13">
    <source>
        <dbReference type="Proteomes" id="UP000261500"/>
    </source>
</evidence>
<dbReference type="FunFam" id="1.10.287.940:FF:000006">
    <property type="entry name" value="p2X purinoceptor 1"/>
    <property type="match status" value="1"/>
</dbReference>
<keyword evidence="3" id="KW-0813">Transport</keyword>
<feature type="transmembrane region" description="Helical" evidence="10">
    <location>
        <begin position="299"/>
        <end position="318"/>
    </location>
</feature>
<feature type="chain" id="PRO_5017432681" evidence="11">
    <location>
        <begin position="16"/>
        <end position="322"/>
    </location>
</feature>
<evidence type="ECO:0000256" key="2">
    <source>
        <dbReference type="ARBA" id="ARBA00009848"/>
    </source>
</evidence>
<evidence type="ECO:0000256" key="5">
    <source>
        <dbReference type="ARBA" id="ARBA00022989"/>
    </source>
</evidence>
<evidence type="ECO:0000256" key="8">
    <source>
        <dbReference type="ARBA" id="ARBA00023286"/>
    </source>
</evidence>
<keyword evidence="11" id="KW-0732">Signal</keyword>
<sequence length="322" mass="36300">MTLRIWLTFKVYVEAWVFIYEKGYQSTDTAVSSVFTKMKGVGYTNVSGSETVWDVADYVFPSQVSKRSAEAWLGQTTGVCVNKTQTCEVLAWCPVEDDRNVPNPPLLMSAENYTLFIKNSVTFPLFGVTRSNLVEGIDKNYIGKCLFDPKEEPLCPIFKLGDIVKLSGFSFEKLAQEGGAIGIVVDWTCNFDVDVKHCKPEYNFHGLYGNPSETDDARYYMEDKIPKRTLLKVFGIRFDVILCPLKARKFDIIPTLTAIGSGVGIFGVATVVCDLVLLYLLPKREFYKNMKFKYTDTQTQVSCIFLIFTSSTLSLCLIQENC</sequence>
<evidence type="ECO:0000256" key="11">
    <source>
        <dbReference type="SAM" id="SignalP"/>
    </source>
</evidence>
<dbReference type="Gene3D" id="2.60.490.10">
    <property type="entry name" value="atp-gated p2x4 ion channel domain"/>
    <property type="match status" value="2"/>
</dbReference>
<dbReference type="PANTHER" id="PTHR10125:SF9">
    <property type="entry name" value="P2X PURINOCEPTOR 1"/>
    <property type="match status" value="1"/>
</dbReference>
<dbReference type="AlphaFoldDB" id="A0A3B3VVE9"/>
<organism evidence="12 13">
    <name type="scientific">Poecilia latipinna</name>
    <name type="common">sailfin molly</name>
    <dbReference type="NCBI Taxonomy" id="48699"/>
    <lineage>
        <taxon>Eukaryota</taxon>
        <taxon>Metazoa</taxon>
        <taxon>Chordata</taxon>
        <taxon>Craniata</taxon>
        <taxon>Vertebrata</taxon>
        <taxon>Euteleostomi</taxon>
        <taxon>Actinopterygii</taxon>
        <taxon>Neopterygii</taxon>
        <taxon>Teleostei</taxon>
        <taxon>Neoteleostei</taxon>
        <taxon>Acanthomorphata</taxon>
        <taxon>Ovalentaria</taxon>
        <taxon>Atherinomorphae</taxon>
        <taxon>Cyprinodontiformes</taxon>
        <taxon>Poeciliidae</taxon>
        <taxon>Poeciliinae</taxon>
        <taxon>Poecilia</taxon>
    </lineage>
</organism>
<name>A0A3B3VVE9_9TELE</name>
<evidence type="ECO:0000256" key="9">
    <source>
        <dbReference type="ARBA" id="ARBA00023303"/>
    </source>
</evidence>
<evidence type="ECO:0000256" key="1">
    <source>
        <dbReference type="ARBA" id="ARBA00004308"/>
    </source>
</evidence>
<dbReference type="GO" id="GO:0012505">
    <property type="term" value="C:endomembrane system"/>
    <property type="evidence" value="ECO:0007669"/>
    <property type="project" value="UniProtKB-SubCell"/>
</dbReference>
<feature type="signal peptide" evidence="11">
    <location>
        <begin position="1"/>
        <end position="15"/>
    </location>
</feature>
<keyword evidence="9" id="KW-0407">Ion channel</keyword>
<dbReference type="PRINTS" id="PR01307">
    <property type="entry name" value="P2XRECEPTOR"/>
</dbReference>
<evidence type="ECO:0000313" key="12">
    <source>
        <dbReference type="Ensembl" id="ENSPLAP00000028857.1"/>
    </source>
</evidence>
<dbReference type="Gene3D" id="1.10.287.940">
    <property type="entry name" value="atp-gated p2x4 ion channel"/>
    <property type="match status" value="2"/>
</dbReference>
<evidence type="ECO:0000256" key="3">
    <source>
        <dbReference type="ARBA" id="ARBA00022448"/>
    </source>
</evidence>
<dbReference type="Proteomes" id="UP000261500">
    <property type="component" value="Unplaced"/>
</dbReference>
<dbReference type="InterPro" id="IPR001429">
    <property type="entry name" value="P2X_purnocptor"/>
</dbReference>
<comment type="subcellular location">
    <subcellularLocation>
        <location evidence="1">Endomembrane system</location>
    </subcellularLocation>
</comment>
<protein>
    <submittedName>
        <fullName evidence="12">Purinergic receptor P2X, ligand-gated ion channel, 1</fullName>
    </submittedName>
</protein>
<dbReference type="InterPro" id="IPR059116">
    <property type="entry name" value="P2X_receptor"/>
</dbReference>
<dbReference type="GO" id="GO:0001614">
    <property type="term" value="F:purinergic nucleotide receptor activity"/>
    <property type="evidence" value="ECO:0007669"/>
    <property type="project" value="InterPro"/>
</dbReference>
<keyword evidence="6" id="KW-0406">Ion transport</keyword>
<dbReference type="PANTHER" id="PTHR10125">
    <property type="entry name" value="P2X PURINOCEPTOR"/>
    <property type="match status" value="1"/>
</dbReference>
<reference evidence="12" key="2">
    <citation type="submission" date="2025-09" db="UniProtKB">
        <authorList>
            <consortium name="Ensembl"/>
        </authorList>
    </citation>
    <scope>IDENTIFICATION</scope>
</reference>
<evidence type="ECO:0000256" key="10">
    <source>
        <dbReference type="SAM" id="Phobius"/>
    </source>
</evidence>
<dbReference type="Ensembl" id="ENSPLAT00000023233.1">
    <property type="protein sequence ID" value="ENSPLAP00000028857.1"/>
    <property type="gene ID" value="ENSPLAG00000018608.1"/>
</dbReference>
<dbReference type="GO" id="GO:0098794">
    <property type="term" value="C:postsynapse"/>
    <property type="evidence" value="ECO:0007669"/>
    <property type="project" value="GOC"/>
</dbReference>
<dbReference type="GO" id="GO:0070588">
    <property type="term" value="P:calcium ion transmembrane transport"/>
    <property type="evidence" value="ECO:0007669"/>
    <property type="project" value="TreeGrafter"/>
</dbReference>
<reference evidence="12" key="1">
    <citation type="submission" date="2025-08" db="UniProtKB">
        <authorList>
            <consortium name="Ensembl"/>
        </authorList>
    </citation>
    <scope>IDENTIFICATION</scope>
</reference>
<comment type="similarity">
    <text evidence="2">Belongs to the P2X receptor family.</text>
</comment>
<accession>A0A3B3VVE9</accession>
<keyword evidence="7 10" id="KW-0472">Membrane</keyword>
<evidence type="ECO:0000256" key="4">
    <source>
        <dbReference type="ARBA" id="ARBA00022692"/>
    </source>
</evidence>
<dbReference type="GeneTree" id="ENSGT01020000230351"/>
<keyword evidence="8" id="KW-1071">Ligand-gated ion channel</keyword>
<feature type="transmembrane region" description="Helical" evidence="10">
    <location>
        <begin position="256"/>
        <end position="279"/>
    </location>
</feature>
<dbReference type="GO" id="GO:0004931">
    <property type="term" value="F:extracellularly ATP-gated monoatomic cation channel activity"/>
    <property type="evidence" value="ECO:0007669"/>
    <property type="project" value="InterPro"/>
</dbReference>
<dbReference type="InterPro" id="IPR027309">
    <property type="entry name" value="P2X_extracellular_dom_sf"/>
</dbReference>
<dbReference type="GO" id="GO:0033198">
    <property type="term" value="P:response to ATP"/>
    <property type="evidence" value="ECO:0007669"/>
    <property type="project" value="InterPro"/>
</dbReference>
<evidence type="ECO:0000256" key="7">
    <source>
        <dbReference type="ARBA" id="ARBA00023136"/>
    </source>
</evidence>
<proteinExistence type="inferred from homology"/>
<evidence type="ECO:0000256" key="6">
    <source>
        <dbReference type="ARBA" id="ARBA00023065"/>
    </source>
</evidence>
<dbReference type="GO" id="GO:0005886">
    <property type="term" value="C:plasma membrane"/>
    <property type="evidence" value="ECO:0007669"/>
    <property type="project" value="InterPro"/>
</dbReference>
<keyword evidence="13" id="KW-1185">Reference proteome</keyword>
<dbReference type="Pfam" id="PF00864">
    <property type="entry name" value="P2X_receptor"/>
    <property type="match status" value="2"/>
</dbReference>
<keyword evidence="4 10" id="KW-0812">Transmembrane</keyword>
<keyword evidence="5 10" id="KW-1133">Transmembrane helix</keyword>